<dbReference type="Proteomes" id="UP000594454">
    <property type="component" value="Chromosome 1"/>
</dbReference>
<reference evidence="15 16" key="1">
    <citation type="submission" date="2020-11" db="EMBL/GenBank/DDBJ databases">
        <authorList>
            <person name="Wallbank WR R."/>
            <person name="Pardo Diaz C."/>
            <person name="Kozak K."/>
            <person name="Martin S."/>
            <person name="Jiggins C."/>
            <person name="Moest M."/>
            <person name="Warren A I."/>
            <person name="Generalovic N T."/>
            <person name="Byers J.R.P. K."/>
            <person name="Montejo-Kovacevich G."/>
            <person name="Yen C E."/>
        </authorList>
    </citation>
    <scope>NUCLEOTIDE SEQUENCE [LARGE SCALE GENOMIC DNA]</scope>
</reference>
<dbReference type="AlphaFoldDB" id="A0A7R8UBX0"/>
<feature type="chain" id="PRO_5030638232" description="Aminopeptidase" evidence="12">
    <location>
        <begin position="20"/>
        <end position="599"/>
    </location>
</feature>
<keyword evidence="5" id="KW-0645">Protease</keyword>
<proteinExistence type="inferred from homology"/>
<keyword evidence="4" id="KW-0325">Glycoprotein</keyword>
<keyword evidence="7" id="KW-0378">Hydrolase</keyword>
<dbReference type="GO" id="GO:0005737">
    <property type="term" value="C:cytoplasm"/>
    <property type="evidence" value="ECO:0007669"/>
    <property type="project" value="TreeGrafter"/>
</dbReference>
<evidence type="ECO:0000256" key="11">
    <source>
        <dbReference type="PIRSR" id="PIRSR634016-1"/>
    </source>
</evidence>
<dbReference type="InterPro" id="IPR027268">
    <property type="entry name" value="Peptidase_M4/M1_CTD_sf"/>
</dbReference>
<comment type="similarity">
    <text evidence="3">Belongs to the peptidase M1 family.</text>
</comment>
<keyword evidence="4" id="KW-0336">GPI-anchor</keyword>
<organism evidence="15 16">
    <name type="scientific">Hermetia illucens</name>
    <name type="common">Black soldier fly</name>
    <dbReference type="NCBI Taxonomy" id="343691"/>
    <lineage>
        <taxon>Eukaryota</taxon>
        <taxon>Metazoa</taxon>
        <taxon>Ecdysozoa</taxon>
        <taxon>Arthropoda</taxon>
        <taxon>Hexapoda</taxon>
        <taxon>Insecta</taxon>
        <taxon>Pterygota</taxon>
        <taxon>Neoptera</taxon>
        <taxon>Endopterygota</taxon>
        <taxon>Diptera</taxon>
        <taxon>Brachycera</taxon>
        <taxon>Stratiomyomorpha</taxon>
        <taxon>Stratiomyidae</taxon>
        <taxon>Hermetiinae</taxon>
        <taxon>Hermetia</taxon>
    </lineage>
</organism>
<dbReference type="Pfam" id="PF01433">
    <property type="entry name" value="Peptidase_M1"/>
    <property type="match status" value="1"/>
</dbReference>
<evidence type="ECO:0000256" key="8">
    <source>
        <dbReference type="ARBA" id="ARBA00022833"/>
    </source>
</evidence>
<evidence type="ECO:0000313" key="15">
    <source>
        <dbReference type="EMBL" id="CAD7077859.1"/>
    </source>
</evidence>
<dbReference type="PANTHER" id="PTHR11533">
    <property type="entry name" value="PROTEASE M1 ZINC METALLOPROTEASE"/>
    <property type="match status" value="1"/>
</dbReference>
<evidence type="ECO:0000256" key="4">
    <source>
        <dbReference type="ARBA" id="ARBA00022622"/>
    </source>
</evidence>
<keyword evidence="8" id="KW-0862">Zinc</keyword>
<keyword evidence="16" id="KW-1185">Reference proteome</keyword>
<evidence type="ECO:0008006" key="17">
    <source>
        <dbReference type="Google" id="ProtNLM"/>
    </source>
</evidence>
<dbReference type="InterPro" id="IPR045357">
    <property type="entry name" value="Aminopeptidase_N-like_N"/>
</dbReference>
<dbReference type="FunCoup" id="A0A7R8UBX0">
    <property type="interactions" value="42"/>
</dbReference>
<comment type="cofactor">
    <cofactor evidence="1">
        <name>Zn(2+)</name>
        <dbReference type="ChEBI" id="CHEBI:29105"/>
    </cofactor>
</comment>
<evidence type="ECO:0000259" key="14">
    <source>
        <dbReference type="Pfam" id="PF17900"/>
    </source>
</evidence>
<dbReference type="CDD" id="cd09601">
    <property type="entry name" value="M1_APN-Q_like"/>
    <property type="match status" value="1"/>
</dbReference>
<dbReference type="SUPFAM" id="SSF63737">
    <property type="entry name" value="Leukotriene A4 hydrolase N-terminal domain"/>
    <property type="match status" value="1"/>
</dbReference>
<dbReference type="InterPro" id="IPR050344">
    <property type="entry name" value="Peptidase_M1_aminopeptidases"/>
</dbReference>
<feature type="signal peptide" evidence="12">
    <location>
        <begin position="1"/>
        <end position="19"/>
    </location>
</feature>
<keyword evidence="4" id="KW-0472">Membrane</keyword>
<keyword evidence="6" id="KW-0479">Metal-binding</keyword>
<dbReference type="Gene3D" id="1.10.390.10">
    <property type="entry name" value="Neutral Protease Domain 2"/>
    <property type="match status" value="1"/>
</dbReference>
<keyword evidence="10" id="KW-0449">Lipoprotein</keyword>
<evidence type="ECO:0000256" key="9">
    <source>
        <dbReference type="ARBA" id="ARBA00023049"/>
    </source>
</evidence>
<sequence length="599" mass="69871">MKSLVSFLILGTTLIFAQASIDLRQRRSIDLSASHALIPDARLPKDVIPTNYIINIRPNMEEGSFTGNIKMNLSWNDDTRKISLHAHFELNIEDVKIRKIDTKKQSEADSGPPNYLPIQRTDRVPKKTVYEIYLKDALKQGSQCELEMSFTGRIWETTEGLFKGNYIENSGEKKYYLATYMRPHNARRLFPCFDEPGFKVPYTVSISRPRNYTTLFNTPLNYTEELNDESNYVVDHFETTPPMSSFTFGFIISQLQEIPINRTINETAKPLIKIWARTDIHDGLQEIFEKVLTIYDYLEEYFDTAIPLCKLDIVAVPGLLSMRPADNWGLIVFKESEFLKKGYFGLTQELIYQWLGSWVTPYWWSDAHVNKALASFLASNAVIDIDQGTEFNGKYPMTVLYSLYYEFSKRYPHSRITGMKQETTSFKTELVMRMLNYTLGKDTFKNGIRKFIADRHFSTFFGDDLWDALTKQAHADKTLCQETTINEIAGSWITKDRLPVICVRRNYQEKSVKISQKVYLRERPHDVPEQDKMLWWIPIVHDCPEQFELRKFPLHQFIIINPEEIGPFPVNYDEKNWNLLADYLQTEKLADKDTDLYKS</sequence>
<dbReference type="Pfam" id="PF17900">
    <property type="entry name" value="Peptidase_M1_N"/>
    <property type="match status" value="1"/>
</dbReference>
<dbReference type="GO" id="GO:0006508">
    <property type="term" value="P:proteolysis"/>
    <property type="evidence" value="ECO:0007669"/>
    <property type="project" value="UniProtKB-KW"/>
</dbReference>
<evidence type="ECO:0000256" key="7">
    <source>
        <dbReference type="ARBA" id="ARBA00022801"/>
    </source>
</evidence>
<dbReference type="Gene3D" id="2.60.40.1730">
    <property type="entry name" value="tricorn interacting facor f3 domain"/>
    <property type="match status" value="1"/>
</dbReference>
<dbReference type="GO" id="GO:0005886">
    <property type="term" value="C:plasma membrane"/>
    <property type="evidence" value="ECO:0007669"/>
    <property type="project" value="UniProtKB-SubCell"/>
</dbReference>
<evidence type="ECO:0000256" key="10">
    <source>
        <dbReference type="ARBA" id="ARBA00023288"/>
    </source>
</evidence>
<dbReference type="OrthoDB" id="8182982at2759"/>
<evidence type="ECO:0000256" key="1">
    <source>
        <dbReference type="ARBA" id="ARBA00001947"/>
    </source>
</evidence>
<dbReference type="GO" id="GO:0008237">
    <property type="term" value="F:metallopeptidase activity"/>
    <property type="evidence" value="ECO:0007669"/>
    <property type="project" value="UniProtKB-KW"/>
</dbReference>
<comment type="subcellular location">
    <subcellularLocation>
        <location evidence="2">Cell membrane</location>
        <topology evidence="2">Lipid-anchor</topology>
        <topology evidence="2">GPI-anchor</topology>
    </subcellularLocation>
</comment>
<dbReference type="InterPro" id="IPR014782">
    <property type="entry name" value="Peptidase_M1_dom"/>
</dbReference>
<evidence type="ECO:0000256" key="12">
    <source>
        <dbReference type="SAM" id="SignalP"/>
    </source>
</evidence>
<dbReference type="InterPro" id="IPR034016">
    <property type="entry name" value="M1_APN-typ"/>
</dbReference>
<dbReference type="SUPFAM" id="SSF55486">
    <property type="entry name" value="Metalloproteases ('zincins'), catalytic domain"/>
    <property type="match status" value="1"/>
</dbReference>
<accession>A0A7R8UBX0</accession>
<evidence type="ECO:0000256" key="2">
    <source>
        <dbReference type="ARBA" id="ARBA00004609"/>
    </source>
</evidence>
<gene>
    <name evidence="15" type="ORF">HERILL_LOCUS1166</name>
</gene>
<keyword evidence="9" id="KW-0482">Metalloprotease</keyword>
<evidence type="ECO:0000256" key="6">
    <source>
        <dbReference type="ARBA" id="ARBA00022723"/>
    </source>
</evidence>
<dbReference type="PRINTS" id="PR00756">
    <property type="entry name" value="ALADIPTASE"/>
</dbReference>
<dbReference type="InterPro" id="IPR042097">
    <property type="entry name" value="Aminopeptidase_N-like_N_sf"/>
</dbReference>
<name>A0A7R8UBX0_HERIL</name>
<dbReference type="EMBL" id="LR899009">
    <property type="protein sequence ID" value="CAD7077859.1"/>
    <property type="molecule type" value="Genomic_DNA"/>
</dbReference>
<dbReference type="Gene3D" id="2.60.40.1910">
    <property type="match status" value="1"/>
</dbReference>
<feature type="domain" description="Aminopeptidase N-like N-terminal" evidence="14">
    <location>
        <begin position="49"/>
        <end position="246"/>
    </location>
</feature>
<dbReference type="GO" id="GO:0008270">
    <property type="term" value="F:zinc ion binding"/>
    <property type="evidence" value="ECO:0007669"/>
    <property type="project" value="InterPro"/>
</dbReference>
<protein>
    <recommendedName>
        <fullName evidence="17">Aminopeptidase</fullName>
    </recommendedName>
</protein>
<keyword evidence="12" id="KW-0732">Signal</keyword>
<evidence type="ECO:0000259" key="13">
    <source>
        <dbReference type="Pfam" id="PF01433"/>
    </source>
</evidence>
<feature type="active site" description="Proton acceptor" evidence="11">
    <location>
        <position position="349"/>
    </location>
</feature>
<evidence type="ECO:0000256" key="3">
    <source>
        <dbReference type="ARBA" id="ARBA00010136"/>
    </source>
</evidence>
<evidence type="ECO:0000256" key="5">
    <source>
        <dbReference type="ARBA" id="ARBA00022670"/>
    </source>
</evidence>
<evidence type="ECO:0000313" key="16">
    <source>
        <dbReference type="Proteomes" id="UP000594454"/>
    </source>
</evidence>
<dbReference type="GO" id="GO:0098552">
    <property type="term" value="C:side of membrane"/>
    <property type="evidence" value="ECO:0007669"/>
    <property type="project" value="UniProtKB-KW"/>
</dbReference>
<dbReference type="InterPro" id="IPR001930">
    <property type="entry name" value="Peptidase_M1"/>
</dbReference>
<dbReference type="GO" id="GO:0005615">
    <property type="term" value="C:extracellular space"/>
    <property type="evidence" value="ECO:0007669"/>
    <property type="project" value="TreeGrafter"/>
</dbReference>
<dbReference type="InParanoid" id="A0A7R8UBX0"/>
<feature type="domain" description="Peptidase M1 membrane alanine aminopeptidase" evidence="13">
    <location>
        <begin position="289"/>
        <end position="492"/>
    </location>
</feature>
<dbReference type="PANTHER" id="PTHR11533:SF18">
    <property type="entry name" value="FI02158P"/>
    <property type="match status" value="1"/>
</dbReference>